<protein>
    <submittedName>
        <fullName evidence="1">Anti-termination protein Q</fullName>
    </submittedName>
</protein>
<dbReference type="SUPFAM" id="SSF57938">
    <property type="entry name" value="DnaJ/Hsp40 cysteine-rich domain"/>
    <property type="match status" value="1"/>
</dbReference>
<reference evidence="1" key="1">
    <citation type="submission" date="2024-04" db="EMBL/GenBank/DDBJ databases">
        <authorList>
            <person name="Asai D.J."/>
            <person name="Lewis C.M."/>
            <person name="Viland M.D."/>
            <person name="Garlena R.A."/>
            <person name="Russell D.A."/>
            <person name="Jacobs-Sera D."/>
            <person name="Hatfull G.F."/>
        </authorList>
    </citation>
    <scope>NUCLEOTIDE SEQUENCE</scope>
</reference>
<sequence>MSSFEPTRPEGAAFHQCETCAGSGHVNDEECGDCDGTGEWFE</sequence>
<evidence type="ECO:0000313" key="1">
    <source>
        <dbReference type="EMBL" id="XCH43022.1"/>
    </source>
</evidence>
<dbReference type="Gene3D" id="6.20.20.10">
    <property type="match status" value="1"/>
</dbReference>
<proteinExistence type="predicted"/>
<dbReference type="InterPro" id="IPR036410">
    <property type="entry name" value="HSP_DnaJ_Cys-rich_dom_sf"/>
</dbReference>
<name>A0AAU8GM19_9CAUD</name>
<dbReference type="EMBL" id="PP750961">
    <property type="protein sequence ID" value="XCH43022.1"/>
    <property type="molecule type" value="Genomic_DNA"/>
</dbReference>
<organism evidence="1">
    <name type="scientific">Mycobacterium phage JustASigh</name>
    <dbReference type="NCBI Taxonomy" id="3158894"/>
    <lineage>
        <taxon>Viruses</taxon>
        <taxon>Duplodnaviria</taxon>
        <taxon>Heunggongvirae</taxon>
        <taxon>Uroviricota</taxon>
        <taxon>Caudoviricetes</taxon>
    </lineage>
</organism>
<gene>
    <name evidence="1" type="primary">39</name>
    <name evidence="1" type="ORF">PBI_JUSTASIGH_39</name>
</gene>
<accession>A0AAU8GM19</accession>